<sequence length="103" mass="11681">MMDILCISPLPLTFYSAICEQHATTHVPSDKYDDVAQHQPFFSYSVQRATDEMQSDVIRTFQTSRSHPAHQTIARSFCGTIALDRGTLLRAAMDHSTRHGAWR</sequence>
<comment type="caution">
    <text evidence="1">The sequence shown here is derived from an EMBL/GenBank/DDBJ whole genome shotgun (WGS) entry which is preliminary data.</text>
</comment>
<evidence type="ECO:0000313" key="1">
    <source>
        <dbReference type="EMBL" id="GER33272.1"/>
    </source>
</evidence>
<reference evidence="2" key="1">
    <citation type="journal article" date="2019" name="Curr. Biol.">
        <title>Genome Sequence of Striga asiatica Provides Insight into the Evolution of Plant Parasitism.</title>
        <authorList>
            <person name="Yoshida S."/>
            <person name="Kim S."/>
            <person name="Wafula E.K."/>
            <person name="Tanskanen J."/>
            <person name="Kim Y.M."/>
            <person name="Honaas L."/>
            <person name="Yang Z."/>
            <person name="Spallek T."/>
            <person name="Conn C.E."/>
            <person name="Ichihashi Y."/>
            <person name="Cheong K."/>
            <person name="Cui S."/>
            <person name="Der J.P."/>
            <person name="Gundlach H."/>
            <person name="Jiao Y."/>
            <person name="Hori C."/>
            <person name="Ishida J.K."/>
            <person name="Kasahara H."/>
            <person name="Kiba T."/>
            <person name="Kim M.S."/>
            <person name="Koo N."/>
            <person name="Laohavisit A."/>
            <person name="Lee Y.H."/>
            <person name="Lumba S."/>
            <person name="McCourt P."/>
            <person name="Mortimer J.C."/>
            <person name="Mutuku J.M."/>
            <person name="Nomura T."/>
            <person name="Sasaki-Sekimoto Y."/>
            <person name="Seto Y."/>
            <person name="Wang Y."/>
            <person name="Wakatake T."/>
            <person name="Sakakibara H."/>
            <person name="Demura T."/>
            <person name="Yamaguchi S."/>
            <person name="Yoneyama K."/>
            <person name="Manabe R.I."/>
            <person name="Nelson D.C."/>
            <person name="Schulman A.H."/>
            <person name="Timko M.P."/>
            <person name="dePamphilis C.W."/>
            <person name="Choi D."/>
            <person name="Shirasu K."/>
        </authorList>
    </citation>
    <scope>NUCLEOTIDE SEQUENCE [LARGE SCALE GENOMIC DNA]</scope>
    <source>
        <strain evidence="2">cv. UVA1</strain>
    </source>
</reference>
<accession>A0A5A7PKY3</accession>
<name>A0A5A7PKY3_STRAF</name>
<keyword evidence="2" id="KW-1185">Reference proteome</keyword>
<proteinExistence type="predicted"/>
<protein>
    <submittedName>
        <fullName evidence="1">1-deoxy-D-xylulose-5-phosphate synthase</fullName>
    </submittedName>
</protein>
<dbReference type="Proteomes" id="UP000325081">
    <property type="component" value="Unassembled WGS sequence"/>
</dbReference>
<evidence type="ECO:0000313" key="2">
    <source>
        <dbReference type="Proteomes" id="UP000325081"/>
    </source>
</evidence>
<dbReference type="AlphaFoldDB" id="A0A5A7PKY3"/>
<organism evidence="1 2">
    <name type="scientific">Striga asiatica</name>
    <name type="common">Asiatic witchweed</name>
    <name type="synonym">Buchnera asiatica</name>
    <dbReference type="NCBI Taxonomy" id="4170"/>
    <lineage>
        <taxon>Eukaryota</taxon>
        <taxon>Viridiplantae</taxon>
        <taxon>Streptophyta</taxon>
        <taxon>Embryophyta</taxon>
        <taxon>Tracheophyta</taxon>
        <taxon>Spermatophyta</taxon>
        <taxon>Magnoliopsida</taxon>
        <taxon>eudicotyledons</taxon>
        <taxon>Gunneridae</taxon>
        <taxon>Pentapetalae</taxon>
        <taxon>asterids</taxon>
        <taxon>lamiids</taxon>
        <taxon>Lamiales</taxon>
        <taxon>Orobanchaceae</taxon>
        <taxon>Buchnereae</taxon>
        <taxon>Striga</taxon>
    </lineage>
</organism>
<dbReference type="EMBL" id="BKCP01004727">
    <property type="protein sequence ID" value="GER33272.1"/>
    <property type="molecule type" value="Genomic_DNA"/>
</dbReference>
<gene>
    <name evidence="1" type="ORF">STAS_09396</name>
</gene>